<evidence type="ECO:0008006" key="3">
    <source>
        <dbReference type="Google" id="ProtNLM"/>
    </source>
</evidence>
<protein>
    <recommendedName>
        <fullName evidence="3">H15 domain-containing protein</fullName>
    </recommendedName>
</protein>
<evidence type="ECO:0000313" key="1">
    <source>
        <dbReference type="EMBL" id="KOC61235.1"/>
    </source>
</evidence>
<organism evidence="1 2">
    <name type="scientific">Habropoda laboriosa</name>
    <dbReference type="NCBI Taxonomy" id="597456"/>
    <lineage>
        <taxon>Eukaryota</taxon>
        <taxon>Metazoa</taxon>
        <taxon>Ecdysozoa</taxon>
        <taxon>Arthropoda</taxon>
        <taxon>Hexapoda</taxon>
        <taxon>Insecta</taxon>
        <taxon>Pterygota</taxon>
        <taxon>Neoptera</taxon>
        <taxon>Endopterygota</taxon>
        <taxon>Hymenoptera</taxon>
        <taxon>Apocrita</taxon>
        <taxon>Aculeata</taxon>
        <taxon>Apoidea</taxon>
        <taxon>Anthophila</taxon>
        <taxon>Apidae</taxon>
        <taxon>Habropoda</taxon>
    </lineage>
</organism>
<gene>
    <name evidence="1" type="ORF">WH47_06721</name>
</gene>
<dbReference type="EMBL" id="KQ414778">
    <property type="protein sequence ID" value="KOC61235.1"/>
    <property type="molecule type" value="Genomic_DNA"/>
</dbReference>
<name>A0A0L7QRG9_9HYME</name>
<dbReference type="AlphaFoldDB" id="A0A0L7QRG9"/>
<dbReference type="Proteomes" id="UP000053825">
    <property type="component" value="Unassembled WGS sequence"/>
</dbReference>
<keyword evidence="2" id="KW-1185">Reference proteome</keyword>
<evidence type="ECO:0000313" key="2">
    <source>
        <dbReference type="Proteomes" id="UP000053825"/>
    </source>
</evidence>
<proteinExistence type="predicted"/>
<accession>A0A0L7QRG9</accession>
<dbReference type="OrthoDB" id="7695286at2759"/>
<reference evidence="1 2" key="1">
    <citation type="submission" date="2015-07" db="EMBL/GenBank/DDBJ databases">
        <title>The genome of Habropoda laboriosa.</title>
        <authorList>
            <person name="Pan H."/>
            <person name="Kapheim K."/>
        </authorList>
    </citation>
    <scope>NUCLEOTIDE SEQUENCE [LARGE SCALE GENOMIC DNA]</scope>
    <source>
        <strain evidence="1">0110345459</strain>
    </source>
</reference>
<sequence length="67" mass="7706">MVRKSILVYDLLRTEQPEEGFTEKEIVQQISNKLDISAGKGLRKQVTVALRRGLDFGILTRSNNKFR</sequence>